<dbReference type="GO" id="GO:0003824">
    <property type="term" value="F:catalytic activity"/>
    <property type="evidence" value="ECO:0007669"/>
    <property type="project" value="InterPro"/>
</dbReference>
<dbReference type="GO" id="GO:0006506">
    <property type="term" value="P:GPI anchor biosynthetic process"/>
    <property type="evidence" value="ECO:0007669"/>
    <property type="project" value="TreeGrafter"/>
</dbReference>
<organism evidence="3 4">
    <name type="scientific">Lacihabitans soyangensis</name>
    <dbReference type="NCBI Taxonomy" id="869394"/>
    <lineage>
        <taxon>Bacteria</taxon>
        <taxon>Pseudomonadati</taxon>
        <taxon>Bacteroidota</taxon>
        <taxon>Cytophagia</taxon>
        <taxon>Cytophagales</taxon>
        <taxon>Leadbetterellaceae</taxon>
        <taxon>Lacihabitans</taxon>
    </lineage>
</organism>
<evidence type="ECO:0000259" key="2">
    <source>
        <dbReference type="Pfam" id="PF03372"/>
    </source>
</evidence>
<keyword evidence="1" id="KW-0472">Membrane</keyword>
<dbReference type="PANTHER" id="PTHR14859">
    <property type="entry name" value="CALCOFLUOR WHITE HYPERSENSITIVE PROTEIN PRECURSOR"/>
    <property type="match status" value="1"/>
</dbReference>
<dbReference type="PANTHER" id="PTHR14859:SF15">
    <property type="entry name" value="ENDONUCLEASE_EXONUCLEASE_PHOSPHATASE DOMAIN-CONTAINING PROTEIN"/>
    <property type="match status" value="1"/>
</dbReference>
<dbReference type="Pfam" id="PF03372">
    <property type="entry name" value="Exo_endo_phos"/>
    <property type="match status" value="1"/>
</dbReference>
<dbReference type="InterPro" id="IPR051916">
    <property type="entry name" value="GPI-anchor_lipid_remodeler"/>
</dbReference>
<name>A0AAE3H0N6_9BACT</name>
<dbReference type="InterPro" id="IPR005135">
    <property type="entry name" value="Endo/exonuclease/phosphatase"/>
</dbReference>
<feature type="domain" description="Endonuclease/exonuclease/phosphatase" evidence="2">
    <location>
        <begin position="105"/>
        <end position="353"/>
    </location>
</feature>
<dbReference type="AlphaFoldDB" id="A0AAE3H0N6"/>
<dbReference type="SUPFAM" id="SSF56219">
    <property type="entry name" value="DNase I-like"/>
    <property type="match status" value="1"/>
</dbReference>
<gene>
    <name evidence="3" type="ORF">EGI31_06445</name>
</gene>
<comment type="caution">
    <text evidence="3">The sequence shown here is derived from an EMBL/GenBank/DDBJ whole genome shotgun (WGS) entry which is preliminary data.</text>
</comment>
<accession>A0AAE3H0N6</accession>
<dbReference type="Gene3D" id="3.60.10.10">
    <property type="entry name" value="Endonuclease/exonuclease/phosphatase"/>
    <property type="match status" value="1"/>
</dbReference>
<dbReference type="EMBL" id="RJUF01000012">
    <property type="protein sequence ID" value="MCP9762588.1"/>
    <property type="molecule type" value="Genomic_DNA"/>
</dbReference>
<evidence type="ECO:0000313" key="4">
    <source>
        <dbReference type="Proteomes" id="UP001204144"/>
    </source>
</evidence>
<protein>
    <recommendedName>
        <fullName evidence="2">Endonuclease/exonuclease/phosphatase domain-containing protein</fullName>
    </recommendedName>
</protein>
<keyword evidence="1" id="KW-1133">Transmembrane helix</keyword>
<evidence type="ECO:0000256" key="1">
    <source>
        <dbReference type="SAM" id="Phobius"/>
    </source>
</evidence>
<feature type="transmembrane region" description="Helical" evidence="1">
    <location>
        <begin position="41"/>
        <end position="62"/>
    </location>
</feature>
<dbReference type="GO" id="GO:0016020">
    <property type="term" value="C:membrane"/>
    <property type="evidence" value="ECO:0007669"/>
    <property type="project" value="GOC"/>
</dbReference>
<keyword evidence="1" id="KW-0812">Transmembrane</keyword>
<dbReference type="CDD" id="cd09084">
    <property type="entry name" value="EEP-2"/>
    <property type="match status" value="1"/>
</dbReference>
<dbReference type="InterPro" id="IPR036691">
    <property type="entry name" value="Endo/exonu/phosph_ase_sf"/>
</dbReference>
<dbReference type="Proteomes" id="UP001204144">
    <property type="component" value="Unassembled WGS sequence"/>
</dbReference>
<proteinExistence type="predicted"/>
<reference evidence="3 4" key="1">
    <citation type="submission" date="2018-11" db="EMBL/GenBank/DDBJ databases">
        <title>Novel bacteria species description.</title>
        <authorList>
            <person name="Han J.-H."/>
        </authorList>
    </citation>
    <scope>NUCLEOTIDE SEQUENCE [LARGE SCALE GENOMIC DNA]</scope>
    <source>
        <strain evidence="3 4">KCTC23259</strain>
    </source>
</reference>
<keyword evidence="4" id="KW-1185">Reference proteome</keyword>
<feature type="transmembrane region" description="Helical" evidence="1">
    <location>
        <begin position="6"/>
        <end position="29"/>
    </location>
</feature>
<sequence length="363" mass="42267">MGLLNFIKKFFFLINIAFGLYSLLVYQLVLSADIRHWLGGFLMLTFPLVLVGHLFFMLIWVLGKSPKALLSLFMLLITYSIFDRTLKINPPDIKPNPPFSFSLLSYNLMYGNYHQFVSEENQETAKGLSNLMDTLTADIKCFQEMYNTEKYHEFDLLRRISRRNAYYVYMHSNTDNNQGQGAIGLAIFSRFPIISKKELYWPPNNNGMLSADIVIGKDTVRVINAQLKSMGIRVQRILRKDNKIDKEETRNVLSKLKGGFEDRGLQVNLLENWIEESPYPVILAGDFNELPYGYAYGRIRKKLNNAFEETGFGFGFTYHKVLSFLRIDNQFFDDKKIENIDFLTMSNVPFSDHYPIKAWYLMK</sequence>
<evidence type="ECO:0000313" key="3">
    <source>
        <dbReference type="EMBL" id="MCP9762588.1"/>
    </source>
</evidence>